<proteinExistence type="inferred from homology"/>
<dbReference type="GO" id="GO:0004163">
    <property type="term" value="F:diphosphomevalonate decarboxylase activity"/>
    <property type="evidence" value="ECO:0007669"/>
    <property type="project" value="UniProtKB-EC"/>
</dbReference>
<evidence type="ECO:0000256" key="4">
    <source>
        <dbReference type="ARBA" id="ARBA00022516"/>
    </source>
</evidence>
<evidence type="ECO:0000313" key="19">
    <source>
        <dbReference type="EMBL" id="KAK2750201.1"/>
    </source>
</evidence>
<dbReference type="InterPro" id="IPR020568">
    <property type="entry name" value="Ribosomal_Su5_D2-typ_SF"/>
</dbReference>
<dbReference type="GO" id="GO:0019287">
    <property type="term" value="P:isopentenyl diphosphate biosynthetic process, mevalonate pathway"/>
    <property type="evidence" value="ECO:0007669"/>
    <property type="project" value="InterPro"/>
</dbReference>
<feature type="domain" description="Diphosphomevalonate decarboxylase-like N-terminal" evidence="18">
    <location>
        <begin position="13"/>
        <end position="184"/>
    </location>
</feature>
<evidence type="ECO:0000256" key="13">
    <source>
        <dbReference type="ARBA" id="ARBA00048416"/>
    </source>
</evidence>
<keyword evidence="8" id="KW-0756">Sterol biosynthesis</keyword>
<dbReference type="InterPro" id="IPR036554">
    <property type="entry name" value="GHMP_kinase_C_sf"/>
</dbReference>
<dbReference type="FunFam" id="3.30.230.10:FF:000018">
    <property type="entry name" value="Diphosphomevalonate decarboxylase"/>
    <property type="match status" value="1"/>
</dbReference>
<reference evidence="19" key="1">
    <citation type="submission" date="2023-02" db="EMBL/GenBank/DDBJ databases">
        <title>Colletotrichum kahawae CIFC_Que2 genome sequencing and assembly.</title>
        <authorList>
            <person name="Baroncelli R."/>
        </authorList>
    </citation>
    <scope>NUCLEOTIDE SEQUENCE</scope>
    <source>
        <strain evidence="19">CIFC_Que2</strain>
    </source>
</reference>
<keyword evidence="9" id="KW-0443">Lipid metabolism</keyword>
<accession>A0AAD9Y9S0</accession>
<comment type="similarity">
    <text evidence="2">Belongs to the diphosphomevalonate decarboxylase family.</text>
</comment>
<keyword evidence="6" id="KW-0067">ATP-binding</keyword>
<evidence type="ECO:0000256" key="5">
    <source>
        <dbReference type="ARBA" id="ARBA00022741"/>
    </source>
</evidence>
<evidence type="ECO:0000259" key="17">
    <source>
        <dbReference type="Pfam" id="PF18376"/>
    </source>
</evidence>
<dbReference type="AlphaFoldDB" id="A0AAD9Y9S0"/>
<evidence type="ECO:0000256" key="11">
    <source>
        <dbReference type="ARBA" id="ARBA00023221"/>
    </source>
</evidence>
<evidence type="ECO:0000256" key="10">
    <source>
        <dbReference type="ARBA" id="ARBA00023166"/>
    </source>
</evidence>
<feature type="region of interest" description="Disordered" evidence="14">
    <location>
        <begin position="392"/>
        <end position="413"/>
    </location>
</feature>
<sequence>MADTKVYRASTTAPVNIAVVKYWGKRDAKLNLPTNSSLSVTLSQADLRTLTTASCSAAYTDGDSLILNGESSDVSGARTQACFRELRARRAALEAQNPSLPKLSSYPLKIVTENNFPTAAGLASSAAGFAAPVRAIADLYELPASPSELSLVARQGSGSACRSLFGGYVAWRMGEQADGSDSKADLVAEASHWPEMRALILVVSAAKKGVSSTSGMQQTVATSGLFKQRVAEVVPKHMAEMEDAIAKRDFAQFAEVTMKDSNSFHSSCSDTYPPIFYMNDVSRAAIRAVEQINAAAGKTVAAYTFDAGPNAVIYYLEENAATVVGAFTPVLSTVTGWKEGASSLQSPVTLDETVAGIIKGGVSRVIQTGVGEGPIKSDIYLVGEYGQPAKRRLATPAKSRATRKMASSKEPKTVVIDERDSSGLIRRRWLHGPDGRITEMPTENAPTTISRLLTMNIRQVFSDAFFPIGYPDSVSKDYLGYQLYDSLQAFFSTITSLLANRAILQGLGVGDADSSATYALLLTILKDGISRLATIGFAYRFGLVIEPECKKYRFLADIFNDSAFFLDLFSPLFGSWAKVAALVVAEALRAMCGVAAGASKAALSKHFALRGNLSELNAKESSQETAVGLVGLIVGSFVVRHVESREAVFALMIILVFVHLGMNYLGVRCVQLNNFNQQRATIFFEEYMKTMGQIRLTPAEVAKRENIIFWKPLIYHNGRPFAKIVFAKSYADAMAPGAVVLAETEQYKLCQCNTSGLVVIKILLFGDPLSEGINTATLYAWFSAVSLVHSMMPDNESERDYVEKLFANPSHLARAGWVQGDISLDTSAAWMLPPNENFDSKKDL</sequence>
<evidence type="ECO:0000256" key="2">
    <source>
        <dbReference type="ARBA" id="ARBA00008831"/>
    </source>
</evidence>
<dbReference type="Pfam" id="PF22700">
    <property type="entry name" value="MVD-like_N"/>
    <property type="match status" value="1"/>
</dbReference>
<name>A0AAD9Y9S0_COLKA</name>
<evidence type="ECO:0000256" key="7">
    <source>
        <dbReference type="ARBA" id="ARBA00022955"/>
    </source>
</evidence>
<dbReference type="InterPro" id="IPR014721">
    <property type="entry name" value="Ribsml_uS5_D2-typ_fold_subgr"/>
</dbReference>
<keyword evidence="20" id="KW-1185">Reference proteome</keyword>
<dbReference type="InterPro" id="IPR053859">
    <property type="entry name" value="MVD-like_N"/>
</dbReference>
<dbReference type="EMBL" id="VYYT01000273">
    <property type="protein sequence ID" value="KAK2750201.1"/>
    <property type="molecule type" value="Genomic_DNA"/>
</dbReference>
<dbReference type="InterPro" id="IPR054549">
    <property type="entry name" value="UVB_sens_RUS_dom"/>
</dbReference>
<keyword evidence="12" id="KW-0456">Lyase</keyword>
<keyword evidence="11" id="KW-0753">Steroid metabolism</keyword>
<dbReference type="InterPro" id="IPR041431">
    <property type="entry name" value="Mvd1_C"/>
</dbReference>
<keyword evidence="15" id="KW-0812">Transmembrane</keyword>
<dbReference type="SUPFAM" id="SSF55060">
    <property type="entry name" value="GHMP Kinase, C-terminal domain"/>
    <property type="match status" value="1"/>
</dbReference>
<dbReference type="FunFam" id="3.30.70.890:FF:000005">
    <property type="entry name" value="Diphosphomevalonate decarboxylase"/>
    <property type="match status" value="1"/>
</dbReference>
<dbReference type="PANTHER" id="PTHR10977">
    <property type="entry name" value="DIPHOSPHOMEVALONATE DECARBOXYLASE"/>
    <property type="match status" value="1"/>
</dbReference>
<dbReference type="SUPFAM" id="SSF54211">
    <property type="entry name" value="Ribosomal protein S5 domain 2-like"/>
    <property type="match status" value="1"/>
</dbReference>
<dbReference type="Gene3D" id="3.30.70.890">
    <property type="entry name" value="GHMP kinase, C-terminal domain"/>
    <property type="match status" value="1"/>
</dbReference>
<organism evidence="19 20">
    <name type="scientific">Colletotrichum kahawae</name>
    <name type="common">Coffee berry disease fungus</name>
    <dbReference type="NCBI Taxonomy" id="34407"/>
    <lineage>
        <taxon>Eukaryota</taxon>
        <taxon>Fungi</taxon>
        <taxon>Dikarya</taxon>
        <taxon>Ascomycota</taxon>
        <taxon>Pezizomycotina</taxon>
        <taxon>Sordariomycetes</taxon>
        <taxon>Hypocreomycetidae</taxon>
        <taxon>Glomerellales</taxon>
        <taxon>Glomerellaceae</taxon>
        <taxon>Colletotrichum</taxon>
        <taxon>Colletotrichum gloeosporioides species complex</taxon>
    </lineage>
</organism>
<feature type="transmembrane region" description="Helical" evidence="15">
    <location>
        <begin position="649"/>
        <end position="667"/>
    </location>
</feature>
<dbReference type="NCBIfam" id="TIGR01240">
    <property type="entry name" value="mevDPdecarb"/>
    <property type="match status" value="1"/>
</dbReference>
<keyword evidence="5" id="KW-0547">Nucleotide-binding</keyword>
<dbReference type="EC" id="4.1.1.33" evidence="3"/>
<feature type="domain" description="Mvd1 C-terminal" evidence="17">
    <location>
        <begin position="198"/>
        <end position="375"/>
    </location>
</feature>
<keyword evidence="7" id="KW-0752">Steroid biosynthesis</keyword>
<keyword evidence="4" id="KW-0444">Lipid biosynthesis</keyword>
<dbReference type="Gene3D" id="3.30.230.10">
    <property type="match status" value="1"/>
</dbReference>
<evidence type="ECO:0000259" key="18">
    <source>
        <dbReference type="Pfam" id="PF22700"/>
    </source>
</evidence>
<gene>
    <name evidence="19" type="ORF">CKAH01_17971</name>
</gene>
<dbReference type="Proteomes" id="UP001281614">
    <property type="component" value="Unassembled WGS sequence"/>
</dbReference>
<evidence type="ECO:0000256" key="15">
    <source>
        <dbReference type="SAM" id="Phobius"/>
    </source>
</evidence>
<protein>
    <recommendedName>
        <fullName evidence="3">diphosphomevalonate decarboxylase</fullName>
        <ecNumber evidence="3">4.1.1.33</ecNumber>
    </recommendedName>
</protein>
<dbReference type="Pfam" id="PF04884">
    <property type="entry name" value="UVB_sens_prot"/>
    <property type="match status" value="1"/>
</dbReference>
<evidence type="ECO:0000256" key="6">
    <source>
        <dbReference type="ARBA" id="ARBA00022840"/>
    </source>
</evidence>
<dbReference type="GO" id="GO:0005524">
    <property type="term" value="F:ATP binding"/>
    <property type="evidence" value="ECO:0007669"/>
    <property type="project" value="UniProtKB-KW"/>
</dbReference>
<evidence type="ECO:0000256" key="14">
    <source>
        <dbReference type="SAM" id="MobiDB-lite"/>
    </source>
</evidence>
<keyword evidence="15" id="KW-0472">Membrane</keyword>
<evidence type="ECO:0000256" key="8">
    <source>
        <dbReference type="ARBA" id="ARBA00023011"/>
    </source>
</evidence>
<dbReference type="Pfam" id="PF18376">
    <property type="entry name" value="MDD_C"/>
    <property type="match status" value="1"/>
</dbReference>
<dbReference type="GO" id="GO:0005829">
    <property type="term" value="C:cytosol"/>
    <property type="evidence" value="ECO:0007669"/>
    <property type="project" value="InterPro"/>
</dbReference>
<evidence type="ECO:0000259" key="16">
    <source>
        <dbReference type="Pfam" id="PF04884"/>
    </source>
</evidence>
<keyword evidence="15" id="KW-1133">Transmembrane helix</keyword>
<evidence type="ECO:0000256" key="12">
    <source>
        <dbReference type="ARBA" id="ARBA00023239"/>
    </source>
</evidence>
<comment type="pathway">
    <text evidence="1">Isoprenoid biosynthesis; isopentenyl diphosphate biosynthesis via mevalonate pathway; isopentenyl diphosphate from (R)-mevalonate: step 3/3.</text>
</comment>
<evidence type="ECO:0000313" key="20">
    <source>
        <dbReference type="Proteomes" id="UP001281614"/>
    </source>
</evidence>
<comment type="catalytic activity">
    <reaction evidence="13">
        <text>(R)-5-diphosphomevalonate + ATP = isopentenyl diphosphate + ADP + phosphate + CO2</text>
        <dbReference type="Rhea" id="RHEA:23732"/>
        <dbReference type="ChEBI" id="CHEBI:16526"/>
        <dbReference type="ChEBI" id="CHEBI:30616"/>
        <dbReference type="ChEBI" id="CHEBI:43474"/>
        <dbReference type="ChEBI" id="CHEBI:57557"/>
        <dbReference type="ChEBI" id="CHEBI:128769"/>
        <dbReference type="ChEBI" id="CHEBI:456216"/>
        <dbReference type="EC" id="4.1.1.33"/>
    </reaction>
    <physiologicalReaction direction="left-to-right" evidence="13">
        <dbReference type="Rhea" id="RHEA:23733"/>
    </physiologicalReaction>
</comment>
<dbReference type="GO" id="GO:0016126">
    <property type="term" value="P:sterol biosynthetic process"/>
    <property type="evidence" value="ECO:0007669"/>
    <property type="project" value="UniProtKB-KW"/>
</dbReference>
<keyword evidence="10" id="KW-1207">Sterol metabolism</keyword>
<evidence type="ECO:0000256" key="1">
    <source>
        <dbReference type="ARBA" id="ARBA00005055"/>
    </source>
</evidence>
<dbReference type="InterPro" id="IPR029765">
    <property type="entry name" value="Mev_diP_decarb"/>
</dbReference>
<feature type="domain" description="Protein root UVB sensitive/RUS" evidence="16">
    <location>
        <begin position="456"/>
        <end position="690"/>
    </location>
</feature>
<dbReference type="PANTHER" id="PTHR10977:SF3">
    <property type="entry name" value="DIPHOSPHOMEVALONATE DECARBOXYLASE"/>
    <property type="match status" value="1"/>
</dbReference>
<evidence type="ECO:0000256" key="9">
    <source>
        <dbReference type="ARBA" id="ARBA00023098"/>
    </source>
</evidence>
<comment type="caution">
    <text evidence="19">The sequence shown here is derived from an EMBL/GenBank/DDBJ whole genome shotgun (WGS) entry which is preliminary data.</text>
</comment>
<evidence type="ECO:0000256" key="3">
    <source>
        <dbReference type="ARBA" id="ARBA00012296"/>
    </source>
</evidence>